<comment type="caution">
    <text evidence="3">The sequence shown here is derived from an EMBL/GenBank/DDBJ whole genome shotgun (WGS) entry which is preliminary data.</text>
</comment>
<reference evidence="3 4" key="1">
    <citation type="journal article" date="2019" name="New Phytol.">
        <title>Comparative genomics reveals unique wood-decay strategies and fruiting body development in the Schizophyllaceae.</title>
        <authorList>
            <person name="Almasi E."/>
            <person name="Sahu N."/>
            <person name="Krizsan K."/>
            <person name="Balint B."/>
            <person name="Kovacs G.M."/>
            <person name="Kiss B."/>
            <person name="Cseklye J."/>
            <person name="Drula E."/>
            <person name="Henrissat B."/>
            <person name="Nagy I."/>
            <person name="Chovatia M."/>
            <person name="Adam C."/>
            <person name="LaButti K."/>
            <person name="Lipzen A."/>
            <person name="Riley R."/>
            <person name="Grigoriev I.V."/>
            <person name="Nagy L.G."/>
        </authorList>
    </citation>
    <scope>NUCLEOTIDE SEQUENCE [LARGE SCALE GENOMIC DNA]</scope>
    <source>
        <strain evidence="3 4">NL-1724</strain>
    </source>
</reference>
<keyword evidence="2" id="KW-1133">Transmembrane helix</keyword>
<proteinExistence type="predicted"/>
<keyword evidence="2" id="KW-0812">Transmembrane</keyword>
<gene>
    <name evidence="3" type="ORF">BD626DRAFT_13215</name>
</gene>
<keyword evidence="2" id="KW-0472">Membrane</keyword>
<evidence type="ECO:0000313" key="4">
    <source>
        <dbReference type="Proteomes" id="UP000320762"/>
    </source>
</evidence>
<dbReference type="Proteomes" id="UP000320762">
    <property type="component" value="Unassembled WGS sequence"/>
</dbReference>
<evidence type="ECO:0000256" key="1">
    <source>
        <dbReference type="SAM" id="MobiDB-lite"/>
    </source>
</evidence>
<evidence type="ECO:0000313" key="3">
    <source>
        <dbReference type="EMBL" id="TRM69500.1"/>
    </source>
</evidence>
<dbReference type="EMBL" id="VDMD01000001">
    <property type="protein sequence ID" value="TRM69500.1"/>
    <property type="molecule type" value="Genomic_DNA"/>
</dbReference>
<dbReference type="AlphaFoldDB" id="A0A550CXH7"/>
<name>A0A550CXH7_9AGAR</name>
<evidence type="ECO:0000256" key="2">
    <source>
        <dbReference type="SAM" id="Phobius"/>
    </source>
</evidence>
<accession>A0A550CXH7</accession>
<keyword evidence="4" id="KW-1185">Reference proteome</keyword>
<feature type="transmembrane region" description="Helical" evidence="2">
    <location>
        <begin position="36"/>
        <end position="58"/>
    </location>
</feature>
<feature type="compositionally biased region" description="Basic and acidic residues" evidence="1">
    <location>
        <begin position="139"/>
        <end position="148"/>
    </location>
</feature>
<organism evidence="3 4">
    <name type="scientific">Schizophyllum amplum</name>
    <dbReference type="NCBI Taxonomy" id="97359"/>
    <lineage>
        <taxon>Eukaryota</taxon>
        <taxon>Fungi</taxon>
        <taxon>Dikarya</taxon>
        <taxon>Basidiomycota</taxon>
        <taxon>Agaricomycotina</taxon>
        <taxon>Agaricomycetes</taxon>
        <taxon>Agaricomycetidae</taxon>
        <taxon>Agaricales</taxon>
        <taxon>Schizophyllaceae</taxon>
        <taxon>Schizophyllum</taxon>
    </lineage>
</organism>
<protein>
    <submittedName>
        <fullName evidence="3">Uncharacterized protein</fullName>
    </submittedName>
</protein>
<sequence>MPAVALAEGGTPVARDYQPSGSTVPSLGGGDAKTPLIAGSVCGGLMAIAWIIGFTIYFRKRWKRKMRNRRRRAGLEVTHSTHAEDAVAQEKVVIPPDPAVLLGKAEPGSDAFAGMEDLRRPRISRGLSRAKEKLEEIFEQEERGRALTDARPSTSGLHPASAADSNTLAPNKPRSTPPRHSRQSSRGAVEDPPPSTT</sequence>
<feature type="region of interest" description="Disordered" evidence="1">
    <location>
        <begin position="1"/>
        <end position="26"/>
    </location>
</feature>
<dbReference type="OrthoDB" id="3184377at2759"/>
<feature type="region of interest" description="Disordered" evidence="1">
    <location>
        <begin position="139"/>
        <end position="197"/>
    </location>
</feature>